<dbReference type="PANTHER" id="PTHR43377">
    <property type="entry name" value="BILIVERDIN REDUCTASE A"/>
    <property type="match status" value="1"/>
</dbReference>
<dbReference type="Proteomes" id="UP000182011">
    <property type="component" value="Unassembled WGS sequence"/>
</dbReference>
<reference evidence="6 9" key="2">
    <citation type="submission" date="2015-11" db="EMBL/GenBank/DDBJ databases">
        <authorList>
            <person name="Varghese N."/>
        </authorList>
    </citation>
    <scope>NUCLEOTIDE SEQUENCE [LARGE SCALE GENOMIC DNA]</scope>
    <source>
        <strain evidence="6 9">JGI-8</strain>
    </source>
</reference>
<dbReference type="SUPFAM" id="SSF51735">
    <property type="entry name" value="NAD(P)-binding Rossmann-fold domains"/>
    <property type="match status" value="1"/>
</dbReference>
<accession>A0A0N7MQR4</accession>
<accession>A0A0P1LRA9</accession>
<keyword evidence="9" id="KW-1185">Reference proteome</keyword>
<dbReference type="PANTHER" id="PTHR43377:SF6">
    <property type="entry name" value="GFO_IDH_MOCA-LIKE OXIDOREDUCTASE N-TERMINAL DOMAIN-CONTAINING PROTEIN"/>
    <property type="match status" value="1"/>
</dbReference>
<dbReference type="PROSITE" id="PS00101">
    <property type="entry name" value="HEXAPEP_TRANSFERASES"/>
    <property type="match status" value="1"/>
</dbReference>
<dbReference type="SUPFAM" id="SSF55347">
    <property type="entry name" value="Glyceraldehyde-3-phosphate dehydrogenase-like, C-terminal domain"/>
    <property type="match status" value="1"/>
</dbReference>
<evidence type="ECO:0000259" key="5">
    <source>
        <dbReference type="Pfam" id="PF22725"/>
    </source>
</evidence>
<dbReference type="Pfam" id="PF22725">
    <property type="entry name" value="GFO_IDH_MocA_C3"/>
    <property type="match status" value="1"/>
</dbReference>
<sequence length="528" mass="59216">MEKFIAVIGSGDWGKNLVRNFFELGVLKMVCDINETNYNELKGKFPAKYTNSIEEVINDPDIKAVAIATPSETHFELAKMFLLSGRDVFVEKPLTLKLEEAIELVKISDEKNLILMVDHVLHYHPAVIKLKNLIHSGEIGEIKYIYSNRLNFGKFRKEENTLWSFAPHDISLILSIVGDMPNKISSFGKNYLFPNTVDTNSNFKIPYDVTLTYLEFKNDVRAHIFVSWLHPYKEQKLVIIGTQKMAVFNDTEPENKLVLYPHKVEWIGDLPIAKKADAEVVEIEKEEPLKNACAHFIECVNKRKKPLTDGYEALRVLKILDLASKSLQNNGITLKMNEKFYAHETAIIDEPCEIGEGTKIWHFSHIMKGAKIGKNCVIGQNCFVGSRAVLGNGVKLQNNVSVYDLVTLEDYVFVGPSAVFTNDLNPRAKYPKGGKWIPTLVKEGATIGANATILCGITIGKWAMVGAGAVVTKDVPDYAIVTGIPAKINGWICECGEKLNFKKGKAKCEKCKRVYQKKGNKVTEIKSN</sequence>
<dbReference type="Pfam" id="PF00132">
    <property type="entry name" value="Hexapep"/>
    <property type="match status" value="2"/>
</dbReference>
<protein>
    <submittedName>
        <fullName evidence="7">UDP-2-acetamido-3-amino-2,3-dideoxy-glucuronate N-acetyltransferase</fullName>
    </submittedName>
</protein>
<evidence type="ECO:0000259" key="4">
    <source>
        <dbReference type="Pfam" id="PF01408"/>
    </source>
</evidence>
<dbReference type="Gene3D" id="3.30.360.10">
    <property type="entry name" value="Dihydrodipicolinate Reductase, domain 2"/>
    <property type="match status" value="1"/>
</dbReference>
<dbReference type="InterPro" id="IPR051450">
    <property type="entry name" value="Gfo/Idh/MocA_Oxidoreductases"/>
</dbReference>
<dbReference type="InterPro" id="IPR018357">
    <property type="entry name" value="Hexapep_transf_CS"/>
</dbReference>
<organism evidence="7 8">
    <name type="scientific">Candidatus Kryptonium thompsonii</name>
    <dbReference type="NCBI Taxonomy" id="1633631"/>
    <lineage>
        <taxon>Bacteria</taxon>
        <taxon>Pseudomonadati</taxon>
        <taxon>Candidatus Kryptoniota</taxon>
        <taxon>Candidatus Kryptonium</taxon>
    </lineage>
</organism>
<evidence type="ECO:0000313" key="7">
    <source>
        <dbReference type="EMBL" id="CUU07323.1"/>
    </source>
</evidence>
<dbReference type="GO" id="GO:0016746">
    <property type="term" value="F:acyltransferase activity"/>
    <property type="evidence" value="ECO:0007669"/>
    <property type="project" value="UniProtKB-KW"/>
</dbReference>
<evidence type="ECO:0000256" key="1">
    <source>
        <dbReference type="ARBA" id="ARBA00022679"/>
    </source>
</evidence>
<feature type="domain" description="Gfo/Idh/MocA-like oxidoreductase N-terminal" evidence="4">
    <location>
        <begin position="5"/>
        <end position="119"/>
    </location>
</feature>
<name>A0A0P1NUW3_9BACT</name>
<dbReference type="Gene3D" id="3.40.50.720">
    <property type="entry name" value="NAD(P)-binding Rossmann-like Domain"/>
    <property type="match status" value="1"/>
</dbReference>
<dbReference type="Gene3D" id="2.160.10.10">
    <property type="entry name" value="Hexapeptide repeat proteins"/>
    <property type="match status" value="1"/>
</dbReference>
<accession>A0A0S4N8W5</accession>
<accession>A0A0P1P1P9</accession>
<keyword evidence="2" id="KW-0677">Repeat</keyword>
<accession>A0A0P1NUW3</accession>
<dbReference type="InterPro" id="IPR036291">
    <property type="entry name" value="NAD(P)-bd_dom_sf"/>
</dbReference>
<evidence type="ECO:0000313" key="8">
    <source>
        <dbReference type="Proteomes" id="UP000182011"/>
    </source>
</evidence>
<evidence type="ECO:0000313" key="6">
    <source>
        <dbReference type="EMBL" id="CUS84538.1"/>
    </source>
</evidence>
<dbReference type="InterPro" id="IPR001451">
    <property type="entry name" value="Hexapep"/>
</dbReference>
<dbReference type="RefSeq" id="WP_047134597.1">
    <property type="nucleotide sequence ID" value="NZ_CZVI01000008.1"/>
</dbReference>
<dbReference type="Pfam" id="PF01408">
    <property type="entry name" value="GFO_IDH_MocA"/>
    <property type="match status" value="1"/>
</dbReference>
<feature type="domain" description="GFO/IDH/MocA-like oxidoreductase" evidence="5">
    <location>
        <begin position="128"/>
        <end position="245"/>
    </location>
</feature>
<dbReference type="CDD" id="cd03358">
    <property type="entry name" value="LbH_WxcM_N_like"/>
    <property type="match status" value="1"/>
</dbReference>
<gene>
    <name evidence="7" type="ORF">JGI4_01786</name>
    <name evidence="6" type="ORF">JGI8_00808</name>
</gene>
<dbReference type="OrthoDB" id="9782091at2"/>
<evidence type="ECO:0000256" key="2">
    <source>
        <dbReference type="ARBA" id="ARBA00022737"/>
    </source>
</evidence>
<keyword evidence="1 7" id="KW-0808">Transferase</keyword>
<dbReference type="InterPro" id="IPR011004">
    <property type="entry name" value="Trimer_LpxA-like_sf"/>
</dbReference>
<evidence type="ECO:0000256" key="3">
    <source>
        <dbReference type="ARBA" id="ARBA00023315"/>
    </source>
</evidence>
<dbReference type="GO" id="GO:0000166">
    <property type="term" value="F:nucleotide binding"/>
    <property type="evidence" value="ECO:0007669"/>
    <property type="project" value="InterPro"/>
</dbReference>
<evidence type="ECO:0000313" key="9">
    <source>
        <dbReference type="Proteomes" id="UP000182200"/>
    </source>
</evidence>
<dbReference type="Proteomes" id="UP000182200">
    <property type="component" value="Unassembled WGS sequence"/>
</dbReference>
<dbReference type="EMBL" id="FAOP01000006">
    <property type="protein sequence ID" value="CUU07323.1"/>
    <property type="molecule type" value="Genomic_DNA"/>
</dbReference>
<dbReference type="EMBL" id="CZVI01000008">
    <property type="protein sequence ID" value="CUS84538.1"/>
    <property type="molecule type" value="Genomic_DNA"/>
</dbReference>
<proteinExistence type="predicted"/>
<accession>A0A0P1LG12</accession>
<dbReference type="STRING" id="1633631.GCA_001442925_01781"/>
<keyword evidence="3" id="KW-0012">Acyltransferase</keyword>
<dbReference type="InterPro" id="IPR000683">
    <property type="entry name" value="Gfo/Idh/MocA-like_OxRdtase_N"/>
</dbReference>
<dbReference type="AlphaFoldDB" id="A0A0P1NUW3"/>
<dbReference type="SUPFAM" id="SSF51161">
    <property type="entry name" value="Trimeric LpxA-like enzymes"/>
    <property type="match status" value="1"/>
</dbReference>
<reference evidence="7 8" key="1">
    <citation type="submission" date="2015-11" db="EMBL/GenBank/DDBJ databases">
        <authorList>
            <person name="Zhang Y."/>
            <person name="Guo Z."/>
        </authorList>
    </citation>
    <scope>NUCLEOTIDE SEQUENCE [LARGE SCALE GENOMIC DNA]</scope>
    <source>
        <strain evidence="7">JGI-4</strain>
    </source>
</reference>
<dbReference type="InterPro" id="IPR055170">
    <property type="entry name" value="GFO_IDH_MocA-like_dom"/>
</dbReference>